<comment type="caution">
    <text evidence="1">The sequence shown here is derived from an EMBL/GenBank/DDBJ whole genome shotgun (WGS) entry which is preliminary data.</text>
</comment>
<proteinExistence type="predicted"/>
<reference evidence="1" key="1">
    <citation type="submission" date="2020-05" db="EMBL/GenBank/DDBJ databases">
        <title>Large-scale comparative analyses of tick genomes elucidate their genetic diversity and vector capacities.</title>
        <authorList>
            <person name="Jia N."/>
            <person name="Wang J."/>
            <person name="Shi W."/>
            <person name="Du L."/>
            <person name="Sun Y."/>
            <person name="Zhan W."/>
            <person name="Jiang J."/>
            <person name="Wang Q."/>
            <person name="Zhang B."/>
            <person name="Ji P."/>
            <person name="Sakyi L.B."/>
            <person name="Cui X."/>
            <person name="Yuan T."/>
            <person name="Jiang B."/>
            <person name="Yang W."/>
            <person name="Lam T.T.-Y."/>
            <person name="Chang Q."/>
            <person name="Ding S."/>
            <person name="Wang X."/>
            <person name="Zhu J."/>
            <person name="Ruan X."/>
            <person name="Zhao L."/>
            <person name="Wei J."/>
            <person name="Que T."/>
            <person name="Du C."/>
            <person name="Cheng J."/>
            <person name="Dai P."/>
            <person name="Han X."/>
            <person name="Huang E."/>
            <person name="Gao Y."/>
            <person name="Liu J."/>
            <person name="Shao H."/>
            <person name="Ye R."/>
            <person name="Li L."/>
            <person name="Wei W."/>
            <person name="Wang X."/>
            <person name="Wang C."/>
            <person name="Yang T."/>
            <person name="Huo Q."/>
            <person name="Li W."/>
            <person name="Guo W."/>
            <person name="Chen H."/>
            <person name="Zhou L."/>
            <person name="Ni X."/>
            <person name="Tian J."/>
            <person name="Zhou Y."/>
            <person name="Sheng Y."/>
            <person name="Liu T."/>
            <person name="Pan Y."/>
            <person name="Xia L."/>
            <person name="Li J."/>
            <person name="Zhao F."/>
            <person name="Cao W."/>
        </authorList>
    </citation>
    <scope>NUCLEOTIDE SEQUENCE</scope>
    <source>
        <strain evidence="1">Hyas-2018</strain>
    </source>
</reference>
<evidence type="ECO:0000313" key="2">
    <source>
        <dbReference type="Proteomes" id="UP000821845"/>
    </source>
</evidence>
<keyword evidence="2" id="KW-1185">Reference proteome</keyword>
<dbReference type="EMBL" id="CM023487">
    <property type="protein sequence ID" value="KAH6926446.1"/>
    <property type="molecule type" value="Genomic_DNA"/>
</dbReference>
<sequence length="212" mass="24116">MTGAVPRLRFSKSDDLDLIRDVRECNPFEENMRHTVRWTEIAVRLTESHQKVFSARAVRDRTDLLLAQHAERDRRNLRRSGTEEEYSEQDQLLEDILTIAKENGYKIRIFKKTPLGPGSRSTSTVNKSTSLAWLKYSSWIELATAVFMIPSRWSYVVALTACRVDGEPTSGPHPSPPSPNDYKHRKRAHRAGRTQTAATTTDTGSTEDDSKL</sequence>
<protein>
    <submittedName>
        <fullName evidence="1">Uncharacterized protein</fullName>
    </submittedName>
</protein>
<name>A0ACB7RUQ2_HYAAI</name>
<gene>
    <name evidence="1" type="ORF">HPB50_018706</name>
</gene>
<dbReference type="Proteomes" id="UP000821845">
    <property type="component" value="Chromosome 7"/>
</dbReference>
<organism evidence="1 2">
    <name type="scientific">Hyalomma asiaticum</name>
    <name type="common">Tick</name>
    <dbReference type="NCBI Taxonomy" id="266040"/>
    <lineage>
        <taxon>Eukaryota</taxon>
        <taxon>Metazoa</taxon>
        <taxon>Ecdysozoa</taxon>
        <taxon>Arthropoda</taxon>
        <taxon>Chelicerata</taxon>
        <taxon>Arachnida</taxon>
        <taxon>Acari</taxon>
        <taxon>Parasitiformes</taxon>
        <taxon>Ixodida</taxon>
        <taxon>Ixodoidea</taxon>
        <taxon>Ixodidae</taxon>
        <taxon>Hyalomminae</taxon>
        <taxon>Hyalomma</taxon>
    </lineage>
</organism>
<accession>A0ACB7RUQ2</accession>
<evidence type="ECO:0000313" key="1">
    <source>
        <dbReference type="EMBL" id="KAH6926446.1"/>
    </source>
</evidence>